<sequence length="425" mass="48427">MRMALEEWIGKGSVGIIGILLGAFLPIVWCFCMSRRIPKGVPPGSLGWPILGETLDFLACRRTGGVASFFQLRRKKHGEIFKTHIFFCPTIVIAGPEGQKMGLSDGYNSVEAGNFETLKDLFGRNSLFSVTSEQHKRMKRAILGSLQGKALRDRVQRVEKLTLDALKNWEGKEVIVLKETSQARRELLKVVRGIIEQRKRSGKYYNDVLQSMLQIQESSNGLSEDEIVENIILLMFGGTDTTSTAITRIIEFLAENPDELTLLQEEHDRVGRNLQADQPLTWDVIKSMSYTYKVISEGLRLSRIADALPRTAVKDLHIQGYKIPKGWRIFVDKEATEFNPQIFDEPLRFKPSRFENPLPPLTFIPFGGGPRMCPGMELATLQIAIFLHHFVRKYRWRVKENLNELDFTRIVPQPKNGLPIFVELR</sequence>
<comment type="caution">
    <text evidence="1">The sequence shown here is derived from an EMBL/GenBank/DDBJ whole genome shotgun (WGS) entry which is preliminary data.</text>
</comment>
<gene>
    <name evidence="1" type="ORF">O6H91_07G039800</name>
</gene>
<dbReference type="EMBL" id="CM055098">
    <property type="protein sequence ID" value="KAJ7549098.1"/>
    <property type="molecule type" value="Genomic_DNA"/>
</dbReference>
<protein>
    <submittedName>
        <fullName evidence="1">Uncharacterized protein</fullName>
    </submittedName>
</protein>
<evidence type="ECO:0000313" key="2">
    <source>
        <dbReference type="Proteomes" id="UP001162992"/>
    </source>
</evidence>
<reference evidence="2" key="1">
    <citation type="journal article" date="2024" name="Proc. Natl. Acad. Sci. U.S.A.">
        <title>Extraordinary preservation of gene collinearity over three hundred million years revealed in homosporous lycophytes.</title>
        <authorList>
            <person name="Li C."/>
            <person name="Wickell D."/>
            <person name="Kuo L.Y."/>
            <person name="Chen X."/>
            <person name="Nie B."/>
            <person name="Liao X."/>
            <person name="Peng D."/>
            <person name="Ji J."/>
            <person name="Jenkins J."/>
            <person name="Williams M."/>
            <person name="Shu S."/>
            <person name="Plott C."/>
            <person name="Barry K."/>
            <person name="Rajasekar S."/>
            <person name="Grimwood J."/>
            <person name="Han X."/>
            <person name="Sun S."/>
            <person name="Hou Z."/>
            <person name="He W."/>
            <person name="Dai G."/>
            <person name="Sun C."/>
            <person name="Schmutz J."/>
            <person name="Leebens-Mack J.H."/>
            <person name="Li F.W."/>
            <person name="Wang L."/>
        </authorList>
    </citation>
    <scope>NUCLEOTIDE SEQUENCE [LARGE SCALE GENOMIC DNA]</scope>
    <source>
        <strain evidence="2">cv. PW_Plant_1</strain>
    </source>
</reference>
<name>A0ACC2D4M7_DIPCM</name>
<accession>A0ACC2D4M7</accession>
<proteinExistence type="predicted"/>
<evidence type="ECO:0000313" key="1">
    <source>
        <dbReference type="EMBL" id="KAJ7549098.1"/>
    </source>
</evidence>
<dbReference type="Proteomes" id="UP001162992">
    <property type="component" value="Chromosome 7"/>
</dbReference>
<keyword evidence="2" id="KW-1185">Reference proteome</keyword>
<organism evidence="1 2">
    <name type="scientific">Diphasiastrum complanatum</name>
    <name type="common">Issler's clubmoss</name>
    <name type="synonym">Lycopodium complanatum</name>
    <dbReference type="NCBI Taxonomy" id="34168"/>
    <lineage>
        <taxon>Eukaryota</taxon>
        <taxon>Viridiplantae</taxon>
        <taxon>Streptophyta</taxon>
        <taxon>Embryophyta</taxon>
        <taxon>Tracheophyta</taxon>
        <taxon>Lycopodiopsida</taxon>
        <taxon>Lycopodiales</taxon>
        <taxon>Lycopodiaceae</taxon>
        <taxon>Lycopodioideae</taxon>
        <taxon>Diphasiastrum</taxon>
    </lineage>
</organism>